<evidence type="ECO:0000256" key="6">
    <source>
        <dbReference type="ARBA" id="ARBA00022692"/>
    </source>
</evidence>
<dbReference type="PANTHER" id="PTHR46204">
    <property type="entry name" value="CHITIN ELICITOR RECEPTOR KINASE 1-RELATED"/>
    <property type="match status" value="1"/>
</dbReference>
<dbReference type="GO" id="GO:0050080">
    <property type="term" value="F:malonyl-CoA decarboxylase activity"/>
    <property type="evidence" value="ECO:0007669"/>
    <property type="project" value="InterPro"/>
</dbReference>
<feature type="domain" description="Protein kinase" evidence="20">
    <location>
        <begin position="810"/>
        <end position="1083"/>
    </location>
</feature>
<comment type="catalytic activity">
    <reaction evidence="17">
        <text>L-seryl-[protein] + ATP = O-phospho-L-seryl-[protein] + ADP + H(+)</text>
        <dbReference type="Rhea" id="RHEA:17989"/>
        <dbReference type="Rhea" id="RHEA-COMP:9863"/>
        <dbReference type="Rhea" id="RHEA-COMP:11604"/>
        <dbReference type="ChEBI" id="CHEBI:15378"/>
        <dbReference type="ChEBI" id="CHEBI:29999"/>
        <dbReference type="ChEBI" id="CHEBI:30616"/>
        <dbReference type="ChEBI" id="CHEBI:83421"/>
        <dbReference type="ChEBI" id="CHEBI:456216"/>
        <dbReference type="EC" id="2.7.11.1"/>
    </reaction>
</comment>
<evidence type="ECO:0000256" key="3">
    <source>
        <dbReference type="ARBA" id="ARBA00022475"/>
    </source>
</evidence>
<dbReference type="Gene3D" id="3.40.630.150">
    <property type="entry name" value="Malonyl-CoA decarboxylase, catalytic domain"/>
    <property type="match status" value="1"/>
</dbReference>
<feature type="domain" description="LysM" evidence="21">
    <location>
        <begin position="532"/>
        <end position="577"/>
    </location>
</feature>
<reference evidence="22" key="2">
    <citation type="submission" date="2020-08" db="EMBL/GenBank/DDBJ databases">
        <title>Plant Genome Project.</title>
        <authorList>
            <person name="Zhang R.-G."/>
        </authorList>
    </citation>
    <scope>NUCLEOTIDE SEQUENCE</scope>
    <source>
        <strain evidence="22">Huo1</strain>
        <tissue evidence="22">Leaf</tissue>
    </source>
</reference>
<dbReference type="PROSITE" id="PS50011">
    <property type="entry name" value="PROTEIN_KINASE_DOM"/>
    <property type="match status" value="1"/>
</dbReference>
<comment type="catalytic activity">
    <reaction evidence="16">
        <text>L-threonyl-[protein] + ATP = O-phospho-L-threonyl-[protein] + ADP + H(+)</text>
        <dbReference type="Rhea" id="RHEA:46608"/>
        <dbReference type="Rhea" id="RHEA-COMP:11060"/>
        <dbReference type="Rhea" id="RHEA-COMP:11605"/>
        <dbReference type="ChEBI" id="CHEBI:15378"/>
        <dbReference type="ChEBI" id="CHEBI:30013"/>
        <dbReference type="ChEBI" id="CHEBI:30616"/>
        <dbReference type="ChEBI" id="CHEBI:61977"/>
        <dbReference type="ChEBI" id="CHEBI:456216"/>
        <dbReference type="EC" id="2.7.11.1"/>
    </reaction>
</comment>
<dbReference type="GO" id="GO:0005886">
    <property type="term" value="C:plasma membrane"/>
    <property type="evidence" value="ECO:0007669"/>
    <property type="project" value="UniProtKB-SubCell"/>
</dbReference>
<dbReference type="Pfam" id="PF01476">
    <property type="entry name" value="LysM"/>
    <property type="match status" value="1"/>
</dbReference>
<dbReference type="PROSITE" id="PS00107">
    <property type="entry name" value="PROTEIN_KINASE_ATP"/>
    <property type="match status" value="1"/>
</dbReference>
<evidence type="ECO:0000256" key="2">
    <source>
        <dbReference type="ARBA" id="ARBA00012513"/>
    </source>
</evidence>
<dbReference type="GO" id="GO:0006633">
    <property type="term" value="P:fatty acid biosynthetic process"/>
    <property type="evidence" value="ECO:0007669"/>
    <property type="project" value="InterPro"/>
</dbReference>
<dbReference type="GO" id="GO:0045087">
    <property type="term" value="P:innate immune response"/>
    <property type="evidence" value="ECO:0007669"/>
    <property type="project" value="InterPro"/>
</dbReference>
<dbReference type="PANTHER" id="PTHR46204:SF2">
    <property type="entry name" value="CHITIN ELICITOR RECEPTOR KINASE 1"/>
    <property type="match status" value="1"/>
</dbReference>
<dbReference type="FunFam" id="3.30.200.20:FF:000468">
    <property type="entry name" value="LysM receptor kinase 2"/>
    <property type="match status" value="1"/>
</dbReference>
<keyword evidence="8 18" id="KW-0547">Nucleotide-binding</keyword>
<dbReference type="GO" id="GO:0019199">
    <property type="term" value="F:transmembrane receptor protein kinase activity"/>
    <property type="evidence" value="ECO:0007669"/>
    <property type="project" value="InterPro"/>
</dbReference>
<dbReference type="InterPro" id="IPR017441">
    <property type="entry name" value="Protein_kinase_ATP_BS"/>
</dbReference>
<feature type="transmembrane region" description="Helical" evidence="19">
    <location>
        <begin position="725"/>
        <end position="748"/>
    </location>
</feature>
<dbReference type="PROSITE" id="PS00108">
    <property type="entry name" value="PROTEIN_KINASE_ST"/>
    <property type="match status" value="1"/>
</dbReference>
<keyword evidence="14" id="KW-0675">Receptor</keyword>
<sequence length="1108" mass="123202">MNKNRKALSILMRARMRPPSPTTNRINQMQFSPIDGVRNGKVSTSQDASATLHTDFVRVQQSMHAAISMNKTEILDVALDDFSEGYYGLPNENRRALLLALAREYDLNRKQVRDLMKQYLGLELPSSDKPLENAHEGEGSFSAFYRIERNLRESLKPMYEVLFERLNTHPGGLRFLSIMRANILSFLAEENTAVLRALDSYLKEKLITWLSPANLQLHHITWDDSASLLEKIVAHEAVHPISNLLDLKRRLGEPLIFIEVALMKHVAQTIQEVLWDDPPIPECEATCALFYSISSTQPGLSGINLGKFLIKRVIDVVRRDMPTISTFATLSPIPGYMQWLLSKLAPTEISDSTFSENLLTPEEESALLEATEELSMGKNGMEVLRNLLSSSEKWINSEKLASVLRIPLMRLCARYLLQEKKRGKALDSVGNFHLQNGAMVGRINWMADLSEKGIKQSAGIMVNYIYEVEHIEENAQLYFGDGEIGASDEVRSYLEVGSYFSNVKSITKKKSKIRRLVKASASPLIGCDLAIASYYVWQGSNLTYIANIFNQKLPDILRYNPHVPSADSIRTGTRINVPFTCECLNGDFLGHTFAYITQKDDTYSRVAKFAFANLTTDYWIQRVNVYDPTQVPDSVPINVTVNCSCGDPKVSSAYGLFATYPLLPGETLVSLAADTGVPPELLKEFNPVSNFEAGSGTVFLPAKALDENGTYPPFKSSSNGISGRAIAGISIAAALGAASFALCFYFVLYTRRKPTKESLILHTETINGVGADPESGRIAADSMFPKLKGITVDKSVEFTYEELALATDDFSLSNKIGQGGFGAVYYAELRGEKAAIKKMDMQASKEFLAELKVLTHVHHVNLVRLIGYCVEGSLFLVYEYIDNGNLSQHLRSKVKEALGWSTRVQIALDSARGLEYIHEHTVPVYIHRDIKCANILIDTHFRAKVADFGLTKLTEVGSASLQTRLVGTFGYMPPEYAQYGDVSPKVDVYAFGVVLFELISAKEAIVRTNEVVAESRGLVALFEEAFNDPDQTQALQKLVDPRLGDDYSMDSVSKVAHLAKACTHENPQLRPSMRSIVVALMTLSSSTEDWDIGSFYENQGLVHLMSGR</sequence>
<reference evidence="22" key="1">
    <citation type="submission" date="2018-01" db="EMBL/GenBank/DDBJ databases">
        <authorList>
            <person name="Mao J.F."/>
        </authorList>
    </citation>
    <scope>NUCLEOTIDE SEQUENCE</scope>
    <source>
        <strain evidence="22">Huo1</strain>
        <tissue evidence="22">Leaf</tissue>
    </source>
</reference>
<evidence type="ECO:0000259" key="20">
    <source>
        <dbReference type="PROSITE" id="PS50011"/>
    </source>
</evidence>
<evidence type="ECO:0000256" key="18">
    <source>
        <dbReference type="PROSITE-ProRule" id="PRU10141"/>
    </source>
</evidence>
<dbReference type="Proteomes" id="UP000298416">
    <property type="component" value="Unassembled WGS sequence"/>
</dbReference>
<comment type="subcellular location">
    <subcellularLocation>
        <location evidence="1">Cell membrane</location>
        <topology evidence="1">Single-pass membrane protein</topology>
    </subcellularLocation>
</comment>
<evidence type="ECO:0000256" key="15">
    <source>
        <dbReference type="ARBA" id="ARBA00023180"/>
    </source>
</evidence>
<dbReference type="GO" id="GO:0009617">
    <property type="term" value="P:response to bacterium"/>
    <property type="evidence" value="ECO:0007669"/>
    <property type="project" value="UniProtKB-ARBA"/>
</dbReference>
<evidence type="ECO:0000256" key="7">
    <source>
        <dbReference type="ARBA" id="ARBA00022729"/>
    </source>
</evidence>
<evidence type="ECO:0000256" key="12">
    <source>
        <dbReference type="ARBA" id="ARBA00023136"/>
    </source>
</evidence>
<keyword evidence="5" id="KW-0808">Transferase</keyword>
<dbReference type="Gene3D" id="1.10.510.10">
    <property type="entry name" value="Transferase(Phosphotransferase) domain 1"/>
    <property type="match status" value="1"/>
</dbReference>
<dbReference type="Pfam" id="PF05292">
    <property type="entry name" value="MCD"/>
    <property type="match status" value="1"/>
</dbReference>
<evidence type="ECO:0000259" key="21">
    <source>
        <dbReference type="PROSITE" id="PS51782"/>
    </source>
</evidence>
<dbReference type="EMBL" id="PNBA02000005">
    <property type="protein sequence ID" value="KAG6423547.1"/>
    <property type="molecule type" value="Genomic_DNA"/>
</dbReference>
<dbReference type="Gene3D" id="3.30.200.20">
    <property type="entry name" value="Phosphorylase Kinase, domain 1"/>
    <property type="match status" value="1"/>
</dbReference>
<keyword evidence="6 19" id="KW-0812">Transmembrane</keyword>
<keyword evidence="10 18" id="KW-0067">ATP-binding</keyword>
<name>A0A8X8Y3R2_SALSN</name>
<evidence type="ECO:0000256" key="13">
    <source>
        <dbReference type="ARBA" id="ARBA00023157"/>
    </source>
</evidence>
<keyword evidence="7" id="KW-0732">Signal</keyword>
<dbReference type="SUPFAM" id="SSF56112">
    <property type="entry name" value="Protein kinase-like (PK-like)"/>
    <property type="match status" value="1"/>
</dbReference>
<dbReference type="Gene3D" id="1.20.140.90">
    <property type="entry name" value="Malonyl-CoA decarboxylase, oligemerization domain"/>
    <property type="match status" value="1"/>
</dbReference>
<dbReference type="InterPro" id="IPR000719">
    <property type="entry name" value="Prot_kinase_dom"/>
</dbReference>
<keyword evidence="13" id="KW-1015">Disulfide bond</keyword>
<dbReference type="SMART" id="SM00220">
    <property type="entry name" value="S_TKc"/>
    <property type="match status" value="1"/>
</dbReference>
<dbReference type="InterPro" id="IPR001245">
    <property type="entry name" value="Ser-Thr/Tyr_kinase_cat_dom"/>
</dbReference>
<evidence type="ECO:0000256" key="8">
    <source>
        <dbReference type="ARBA" id="ARBA00022741"/>
    </source>
</evidence>
<evidence type="ECO:0000256" key="1">
    <source>
        <dbReference type="ARBA" id="ARBA00004162"/>
    </source>
</evidence>
<evidence type="ECO:0000256" key="14">
    <source>
        <dbReference type="ARBA" id="ARBA00023170"/>
    </source>
</evidence>
<evidence type="ECO:0000256" key="5">
    <source>
        <dbReference type="ARBA" id="ARBA00022679"/>
    </source>
</evidence>
<evidence type="ECO:0000313" key="22">
    <source>
        <dbReference type="EMBL" id="KAG6423547.1"/>
    </source>
</evidence>
<keyword evidence="15" id="KW-0325">Glycoprotein</keyword>
<dbReference type="EC" id="2.7.11.1" evidence="2"/>
<keyword evidence="12 19" id="KW-0472">Membrane</keyword>
<evidence type="ECO:0000256" key="9">
    <source>
        <dbReference type="ARBA" id="ARBA00022777"/>
    </source>
</evidence>
<dbReference type="InterPro" id="IPR044812">
    <property type="entry name" value="CERK1/LYK3-like"/>
</dbReference>
<accession>A0A8X8Y3R2</accession>
<dbReference type="FunFam" id="1.10.510.10:FF:000468">
    <property type="entry name" value="PTI1-like tyrosine-protein kinase 3"/>
    <property type="match status" value="1"/>
</dbReference>
<dbReference type="InterPro" id="IPR038351">
    <property type="entry name" value="MCD_N_sf"/>
</dbReference>
<evidence type="ECO:0000313" key="23">
    <source>
        <dbReference type="Proteomes" id="UP000298416"/>
    </source>
</evidence>
<dbReference type="InterPro" id="IPR011009">
    <property type="entry name" value="Kinase-like_dom_sf"/>
</dbReference>
<keyword evidence="11 19" id="KW-1133">Transmembrane helix</keyword>
<dbReference type="InterPro" id="IPR057097">
    <property type="entry name" value="LysM_RLK3/10"/>
</dbReference>
<protein>
    <recommendedName>
        <fullName evidence="2">non-specific serine/threonine protein kinase</fullName>
        <ecNumber evidence="2">2.7.11.1</ecNumber>
    </recommendedName>
</protein>
<keyword evidence="9" id="KW-0418">Kinase</keyword>
<evidence type="ECO:0000256" key="16">
    <source>
        <dbReference type="ARBA" id="ARBA00047899"/>
    </source>
</evidence>
<dbReference type="GO" id="GO:0004674">
    <property type="term" value="F:protein serine/threonine kinase activity"/>
    <property type="evidence" value="ECO:0007669"/>
    <property type="project" value="UniProtKB-KW"/>
</dbReference>
<feature type="binding site" evidence="18">
    <location>
        <position position="838"/>
    </location>
    <ligand>
        <name>ATP</name>
        <dbReference type="ChEBI" id="CHEBI:30616"/>
    </ligand>
</feature>
<evidence type="ECO:0000256" key="17">
    <source>
        <dbReference type="ARBA" id="ARBA00048679"/>
    </source>
</evidence>
<dbReference type="GO" id="GO:0005524">
    <property type="term" value="F:ATP binding"/>
    <property type="evidence" value="ECO:0007669"/>
    <property type="project" value="UniProtKB-UniRule"/>
</dbReference>
<dbReference type="PROSITE" id="PS51782">
    <property type="entry name" value="LYSM"/>
    <property type="match status" value="1"/>
</dbReference>
<evidence type="ECO:0000256" key="4">
    <source>
        <dbReference type="ARBA" id="ARBA00022527"/>
    </source>
</evidence>
<dbReference type="Pfam" id="PF23577">
    <property type="entry name" value="LysM_RLK"/>
    <property type="match status" value="1"/>
</dbReference>
<keyword evidence="3" id="KW-1003">Cell membrane</keyword>
<keyword evidence="23" id="KW-1185">Reference proteome</keyword>
<dbReference type="Pfam" id="PF07714">
    <property type="entry name" value="PK_Tyr_Ser-Thr"/>
    <property type="match status" value="1"/>
</dbReference>
<evidence type="ECO:0000256" key="10">
    <source>
        <dbReference type="ARBA" id="ARBA00022840"/>
    </source>
</evidence>
<dbReference type="Pfam" id="PF17408">
    <property type="entry name" value="MCD_N"/>
    <property type="match status" value="1"/>
</dbReference>
<gene>
    <name evidence="22" type="ORF">SASPL_113947</name>
</gene>
<dbReference type="InterPro" id="IPR042303">
    <property type="entry name" value="Malonyl_CoA_deC_C_sf"/>
</dbReference>
<dbReference type="AlphaFoldDB" id="A0A8X8Y3R2"/>
<evidence type="ECO:0000256" key="11">
    <source>
        <dbReference type="ARBA" id="ARBA00022989"/>
    </source>
</evidence>
<dbReference type="InterPro" id="IPR007956">
    <property type="entry name" value="Malonyl_CoA_deC_C"/>
</dbReference>
<organism evidence="22">
    <name type="scientific">Salvia splendens</name>
    <name type="common">Scarlet sage</name>
    <dbReference type="NCBI Taxonomy" id="180675"/>
    <lineage>
        <taxon>Eukaryota</taxon>
        <taxon>Viridiplantae</taxon>
        <taxon>Streptophyta</taxon>
        <taxon>Embryophyta</taxon>
        <taxon>Tracheophyta</taxon>
        <taxon>Spermatophyta</taxon>
        <taxon>Magnoliopsida</taxon>
        <taxon>eudicotyledons</taxon>
        <taxon>Gunneridae</taxon>
        <taxon>Pentapetalae</taxon>
        <taxon>asterids</taxon>
        <taxon>lamiids</taxon>
        <taxon>Lamiales</taxon>
        <taxon>Lamiaceae</taxon>
        <taxon>Nepetoideae</taxon>
        <taxon>Mentheae</taxon>
        <taxon>Salviinae</taxon>
        <taxon>Salvia</taxon>
        <taxon>Salvia subgen. Calosphace</taxon>
        <taxon>core Calosphace</taxon>
    </lineage>
</organism>
<keyword evidence="4" id="KW-0723">Serine/threonine-protein kinase</keyword>
<dbReference type="InterPro" id="IPR008271">
    <property type="entry name" value="Ser/Thr_kinase_AS"/>
</dbReference>
<evidence type="ECO:0000256" key="19">
    <source>
        <dbReference type="SAM" id="Phobius"/>
    </source>
</evidence>
<dbReference type="FunFam" id="1.20.140.90:FF:000002">
    <property type="entry name" value="Malonyl-CoA decarboxylase family protein"/>
    <property type="match status" value="1"/>
</dbReference>
<dbReference type="InterPro" id="IPR018392">
    <property type="entry name" value="LysM"/>
</dbReference>
<dbReference type="InterPro" id="IPR035372">
    <property type="entry name" value="MCD_N"/>
</dbReference>
<proteinExistence type="predicted"/>
<comment type="caution">
    <text evidence="22">The sequence shown here is derived from an EMBL/GenBank/DDBJ whole genome shotgun (WGS) entry which is preliminary data.</text>
</comment>